<evidence type="ECO:0000313" key="2">
    <source>
        <dbReference type="EMBL" id="PZD93499.1"/>
    </source>
</evidence>
<dbReference type="RefSeq" id="WP_111149168.1">
    <property type="nucleotide sequence ID" value="NZ_QKRB01000057.1"/>
</dbReference>
<gene>
    <name evidence="2" type="ORF">DNH61_23040</name>
</gene>
<organism evidence="2 3">
    <name type="scientific">Paenibacillus sambharensis</name>
    <dbReference type="NCBI Taxonomy" id="1803190"/>
    <lineage>
        <taxon>Bacteria</taxon>
        <taxon>Bacillati</taxon>
        <taxon>Bacillota</taxon>
        <taxon>Bacilli</taxon>
        <taxon>Bacillales</taxon>
        <taxon>Paenibacillaceae</taxon>
        <taxon>Paenibacillus</taxon>
    </lineage>
</organism>
<dbReference type="OrthoDB" id="2679423at2"/>
<accession>A0A2W1L3P8</accession>
<feature type="compositionally biased region" description="Polar residues" evidence="1">
    <location>
        <begin position="85"/>
        <end position="110"/>
    </location>
</feature>
<evidence type="ECO:0000313" key="3">
    <source>
        <dbReference type="Proteomes" id="UP000249522"/>
    </source>
</evidence>
<dbReference type="Proteomes" id="UP000249522">
    <property type="component" value="Unassembled WGS sequence"/>
</dbReference>
<protein>
    <submittedName>
        <fullName evidence="2">Uncharacterized protein</fullName>
    </submittedName>
</protein>
<comment type="caution">
    <text evidence="2">The sequence shown here is derived from an EMBL/GenBank/DDBJ whole genome shotgun (WGS) entry which is preliminary data.</text>
</comment>
<name>A0A2W1L3P8_9BACL</name>
<feature type="region of interest" description="Disordered" evidence="1">
    <location>
        <begin position="56"/>
        <end position="139"/>
    </location>
</feature>
<feature type="compositionally biased region" description="Low complexity" evidence="1">
    <location>
        <begin position="124"/>
        <end position="139"/>
    </location>
</feature>
<dbReference type="EMBL" id="QKRB01000057">
    <property type="protein sequence ID" value="PZD93499.1"/>
    <property type="molecule type" value="Genomic_DNA"/>
</dbReference>
<dbReference type="AlphaFoldDB" id="A0A2W1L3P8"/>
<sequence length="139" mass="14239">MRMSGFLVGGIVGVMAAAYLAKRRPGSFAWVGDAASGLVAGAKSKMIENALDRKFGKEKQPNQAAAQNTAAMNNAAQSTMAPNAVSGTAGSSAQNQQQDSSWNMIAQLMTSDPEVKNQAAQIMTEAATPADSAASTASQ</sequence>
<keyword evidence="3" id="KW-1185">Reference proteome</keyword>
<proteinExistence type="predicted"/>
<feature type="compositionally biased region" description="Low complexity" evidence="1">
    <location>
        <begin position="62"/>
        <end position="81"/>
    </location>
</feature>
<evidence type="ECO:0000256" key="1">
    <source>
        <dbReference type="SAM" id="MobiDB-lite"/>
    </source>
</evidence>
<reference evidence="2 3" key="1">
    <citation type="submission" date="2018-06" db="EMBL/GenBank/DDBJ databases">
        <title>Paenibacillus imtechensis sp. nov.</title>
        <authorList>
            <person name="Pinnaka A.K."/>
            <person name="Singh H."/>
            <person name="Kaur M."/>
        </authorList>
    </citation>
    <scope>NUCLEOTIDE SEQUENCE [LARGE SCALE GENOMIC DNA]</scope>
    <source>
        <strain evidence="2 3">SMB1</strain>
    </source>
</reference>